<name>A0A941ISM8_9ACTN</name>
<evidence type="ECO:0000259" key="8">
    <source>
        <dbReference type="PROSITE" id="PS50156"/>
    </source>
</evidence>
<organism evidence="9 10">
    <name type="scientific">Actinospica durhamensis</name>
    <dbReference type="NCBI Taxonomy" id="1508375"/>
    <lineage>
        <taxon>Bacteria</taxon>
        <taxon>Bacillati</taxon>
        <taxon>Actinomycetota</taxon>
        <taxon>Actinomycetes</taxon>
        <taxon>Catenulisporales</taxon>
        <taxon>Actinospicaceae</taxon>
        <taxon>Actinospica</taxon>
    </lineage>
</organism>
<reference evidence="9" key="1">
    <citation type="submission" date="2021-04" db="EMBL/GenBank/DDBJ databases">
        <title>Genome based classification of Actinospica acidithermotolerans sp. nov., an actinobacterium isolated from an Indonesian hot spring.</title>
        <authorList>
            <person name="Kusuma A.B."/>
            <person name="Putra K.E."/>
            <person name="Nafisah S."/>
            <person name="Loh J."/>
            <person name="Nouioui I."/>
            <person name="Goodfellow M."/>
        </authorList>
    </citation>
    <scope>NUCLEOTIDE SEQUENCE</scope>
    <source>
        <strain evidence="9">CSCA 57</strain>
    </source>
</reference>
<keyword evidence="3" id="KW-1003">Cell membrane</keyword>
<dbReference type="InterPro" id="IPR004869">
    <property type="entry name" value="MMPL_dom"/>
</dbReference>
<dbReference type="InterPro" id="IPR000731">
    <property type="entry name" value="SSD"/>
</dbReference>
<evidence type="ECO:0000256" key="4">
    <source>
        <dbReference type="ARBA" id="ARBA00022692"/>
    </source>
</evidence>
<evidence type="ECO:0000313" key="9">
    <source>
        <dbReference type="EMBL" id="MBR7836562.1"/>
    </source>
</evidence>
<feature type="transmembrane region" description="Helical" evidence="7">
    <location>
        <begin position="278"/>
        <end position="297"/>
    </location>
</feature>
<evidence type="ECO:0000313" key="10">
    <source>
        <dbReference type="Proteomes" id="UP000675781"/>
    </source>
</evidence>
<feature type="transmembrane region" description="Helical" evidence="7">
    <location>
        <begin position="671"/>
        <end position="690"/>
    </location>
</feature>
<dbReference type="Pfam" id="PF03176">
    <property type="entry name" value="MMPL"/>
    <property type="match status" value="2"/>
</dbReference>
<keyword evidence="4 7" id="KW-0812">Transmembrane</keyword>
<evidence type="ECO:0000256" key="1">
    <source>
        <dbReference type="ARBA" id="ARBA00004651"/>
    </source>
</evidence>
<feature type="transmembrane region" description="Helical" evidence="7">
    <location>
        <begin position="375"/>
        <end position="397"/>
    </location>
</feature>
<dbReference type="AlphaFoldDB" id="A0A941ISM8"/>
<keyword evidence="10" id="KW-1185">Reference proteome</keyword>
<feature type="transmembrane region" description="Helical" evidence="7">
    <location>
        <begin position="530"/>
        <end position="549"/>
    </location>
</feature>
<feature type="transmembrane region" description="Helical" evidence="7">
    <location>
        <begin position="556"/>
        <end position="577"/>
    </location>
</feature>
<keyword evidence="6 7" id="KW-0472">Membrane</keyword>
<evidence type="ECO:0000256" key="3">
    <source>
        <dbReference type="ARBA" id="ARBA00022475"/>
    </source>
</evidence>
<dbReference type="PANTHER" id="PTHR33406">
    <property type="entry name" value="MEMBRANE PROTEIN MJ1562-RELATED"/>
    <property type="match status" value="1"/>
</dbReference>
<comment type="similarity">
    <text evidence="2">Belongs to the resistance-nodulation-cell division (RND) (TC 2.A.6) family. MmpL subfamily.</text>
</comment>
<protein>
    <submittedName>
        <fullName evidence="9">MMPL family transporter</fullName>
    </submittedName>
</protein>
<accession>A0A941ISM8</accession>
<dbReference type="Proteomes" id="UP000675781">
    <property type="component" value="Unassembled WGS sequence"/>
</dbReference>
<dbReference type="PROSITE" id="PS50156">
    <property type="entry name" value="SSD"/>
    <property type="match status" value="1"/>
</dbReference>
<dbReference type="Gene3D" id="1.20.1640.10">
    <property type="entry name" value="Multidrug efflux transporter AcrB transmembrane domain"/>
    <property type="match status" value="2"/>
</dbReference>
<comment type="caution">
    <text evidence="9">The sequence shown here is derived from an EMBL/GenBank/DDBJ whole genome shotgun (WGS) entry which is preliminary data.</text>
</comment>
<feature type="transmembrane region" description="Helical" evidence="7">
    <location>
        <begin position="184"/>
        <end position="204"/>
    </location>
</feature>
<evidence type="ECO:0000256" key="5">
    <source>
        <dbReference type="ARBA" id="ARBA00022989"/>
    </source>
</evidence>
<evidence type="ECO:0000256" key="6">
    <source>
        <dbReference type="ARBA" id="ARBA00023136"/>
    </source>
</evidence>
<gene>
    <name evidence="9" type="ORF">KDL01_25005</name>
</gene>
<dbReference type="InterPro" id="IPR050545">
    <property type="entry name" value="Mycobact_MmpL"/>
</dbReference>
<dbReference type="GO" id="GO:0005886">
    <property type="term" value="C:plasma membrane"/>
    <property type="evidence" value="ECO:0007669"/>
    <property type="project" value="UniProtKB-SubCell"/>
</dbReference>
<sequence length="768" mass="80546">MASLAQWCFRNRWRVLAFWLIALIGIFAGASAWGDAYSTSFSMPGTDSTKAMNLLQTMDAKASGDSDQIVWHTLGSGAKVTDAAVEQSVTTMLDKVAKVHGVVAVTNPYQAAANGAKSNAVSSDGTIAYSTVTFAGNQTQIKLADVQSVVDTAKAVANSNLEVELGGTDIEGTEQSSTGSAEQLGYFAALIVLLLAFGSLVGALLPVIIAVFGLGTGTSLIIIASHGLTIPQLAPILAALIGMGVGIDYALFIVTRFRNAVREGLSHEDAVVLALNTSGRAVIFAGSTVCIALLGMLTTRMSFLSGTGVGAAIAVATVVLASITLLPALLGFKGIAKRVMSRGARRNLAASGPVTGEPTGVWARWSRVVEKRPKLLALLAVVIMAVLIIPTTSIRLLNSDQGNDPSSSTTRKAYDLLAEGFGPGFNGPLEVVTQFGTASDADRLPAMASTISALPDVTTAFAVPSTPGAKVGIVMVYPKSAPESEQTTDLVNQLRGTVIPKAEAGTQMHAYVGGITAIYDDFATVMKQKIPLFVGVVVGLGFLLLMLAFRSLLVPLAAAVMNLIAAGASFGVIVWIFQYGHGSDSLGLGAAGPVEAWLPVMMLSILFGLSMDYQVFLVSRMHEEWVHTQDNQRAVRIGQAETGRVITAAATIMICVFLCFLLLKQRAVSEFGIGLAAAVALDAFVLRMLLVPSIMQLAGKANWYLPKWIDRILPHLSVEGDGEPPVGRGYLDRDLFPNALASMEAVEAAACADQDPDEVQDSVPSGSR</sequence>
<feature type="transmembrane region" description="Helical" evidence="7">
    <location>
        <begin position="309"/>
        <end position="332"/>
    </location>
</feature>
<feature type="transmembrane region" description="Helical" evidence="7">
    <location>
        <begin position="236"/>
        <end position="257"/>
    </location>
</feature>
<feature type="transmembrane region" description="Helical" evidence="7">
    <location>
        <begin position="597"/>
        <end position="618"/>
    </location>
</feature>
<dbReference type="PANTHER" id="PTHR33406:SF11">
    <property type="entry name" value="MEMBRANE PROTEIN SCO6666-RELATED"/>
    <property type="match status" value="1"/>
</dbReference>
<dbReference type="RefSeq" id="WP_212531038.1">
    <property type="nucleotide sequence ID" value="NZ_JAGSOG010000148.1"/>
</dbReference>
<proteinExistence type="inferred from homology"/>
<evidence type="ECO:0000256" key="7">
    <source>
        <dbReference type="SAM" id="Phobius"/>
    </source>
</evidence>
<evidence type="ECO:0000256" key="2">
    <source>
        <dbReference type="ARBA" id="ARBA00010157"/>
    </source>
</evidence>
<keyword evidence="5 7" id="KW-1133">Transmembrane helix</keyword>
<dbReference type="SUPFAM" id="SSF82866">
    <property type="entry name" value="Multidrug efflux transporter AcrB transmembrane domain"/>
    <property type="match status" value="2"/>
</dbReference>
<dbReference type="EMBL" id="JAGSOG010000148">
    <property type="protein sequence ID" value="MBR7836562.1"/>
    <property type="molecule type" value="Genomic_DNA"/>
</dbReference>
<feature type="transmembrane region" description="Helical" evidence="7">
    <location>
        <begin position="645"/>
        <end position="665"/>
    </location>
</feature>
<feature type="domain" description="SSD" evidence="8">
    <location>
        <begin position="199"/>
        <end position="332"/>
    </location>
</feature>
<comment type="subcellular location">
    <subcellularLocation>
        <location evidence="1">Cell membrane</location>
        <topology evidence="1">Multi-pass membrane protein</topology>
    </subcellularLocation>
</comment>